<evidence type="ECO:0008006" key="4">
    <source>
        <dbReference type="Google" id="ProtNLM"/>
    </source>
</evidence>
<evidence type="ECO:0000313" key="2">
    <source>
        <dbReference type="EMBL" id="QHI69017.1"/>
    </source>
</evidence>
<keyword evidence="1" id="KW-0732">Signal</keyword>
<keyword evidence="3" id="KW-1185">Reference proteome</keyword>
<accession>A0A6P1M592</accession>
<evidence type="ECO:0000256" key="1">
    <source>
        <dbReference type="SAM" id="SignalP"/>
    </source>
</evidence>
<reference evidence="2 3" key="1">
    <citation type="submission" date="2020-01" db="EMBL/GenBank/DDBJ databases">
        <title>Ponticoccus aerotolerans gen. nov., sp. nov., an anaerobic bacterium and proposal of Ponticoccusceae fam. nov., Ponticoccusles ord. nov. and Ponticoccuse classis nov. in the phylum Kiritimatiellaeota.</title>
        <authorList>
            <person name="Zhou L.Y."/>
            <person name="Du Z.J."/>
        </authorList>
    </citation>
    <scope>NUCLEOTIDE SEQUENCE [LARGE SCALE GENOMIC DNA]</scope>
    <source>
        <strain evidence="2 3">S-5007</strain>
    </source>
</reference>
<proteinExistence type="predicted"/>
<name>A0A6P1M592_9BACT</name>
<dbReference type="Proteomes" id="UP000464954">
    <property type="component" value="Chromosome"/>
</dbReference>
<evidence type="ECO:0000313" key="3">
    <source>
        <dbReference type="Proteomes" id="UP000464954"/>
    </source>
</evidence>
<dbReference type="KEGG" id="taer:GT409_06015"/>
<organism evidence="2 3">
    <name type="scientific">Tichowtungia aerotolerans</name>
    <dbReference type="NCBI Taxonomy" id="2697043"/>
    <lineage>
        <taxon>Bacteria</taxon>
        <taxon>Pseudomonadati</taxon>
        <taxon>Kiritimatiellota</taxon>
        <taxon>Tichowtungiia</taxon>
        <taxon>Tichowtungiales</taxon>
        <taxon>Tichowtungiaceae</taxon>
        <taxon>Tichowtungia</taxon>
    </lineage>
</organism>
<dbReference type="AlphaFoldDB" id="A0A6P1M592"/>
<dbReference type="EMBL" id="CP047593">
    <property type="protein sequence ID" value="QHI69017.1"/>
    <property type="molecule type" value="Genomic_DNA"/>
</dbReference>
<feature type="chain" id="PRO_5026736267" description="ATP synthase F0 subunit 8" evidence="1">
    <location>
        <begin position="24"/>
        <end position="55"/>
    </location>
</feature>
<sequence length="55" mass="6155">MSLKSMFGLAVLLLLCCSCVSRTITEPTGLNEGGRPNTVKKTKLIWIWDKDFKNP</sequence>
<dbReference type="RefSeq" id="WP_160627913.1">
    <property type="nucleotide sequence ID" value="NZ_CP047593.1"/>
</dbReference>
<protein>
    <recommendedName>
        <fullName evidence="4">ATP synthase F0 subunit 8</fullName>
    </recommendedName>
</protein>
<gene>
    <name evidence="2" type="ORF">GT409_06015</name>
</gene>
<feature type="signal peptide" evidence="1">
    <location>
        <begin position="1"/>
        <end position="23"/>
    </location>
</feature>